<accession>A0A3B1CQ67</accession>
<dbReference type="PANTHER" id="PTHR43317">
    <property type="entry name" value="THERMOSPERMINE SYNTHASE ACAULIS5"/>
    <property type="match status" value="1"/>
</dbReference>
<feature type="transmembrane region" description="Helical" evidence="5">
    <location>
        <begin position="420"/>
        <end position="440"/>
    </location>
</feature>
<feature type="transmembrane region" description="Helical" evidence="5">
    <location>
        <begin position="276"/>
        <end position="298"/>
    </location>
</feature>
<dbReference type="PANTHER" id="PTHR43317:SF1">
    <property type="entry name" value="THERMOSPERMINE SYNTHASE ACAULIS5"/>
    <property type="match status" value="1"/>
</dbReference>
<keyword evidence="5" id="KW-1133">Transmembrane helix</keyword>
<feature type="transmembrane region" description="Helical" evidence="5">
    <location>
        <begin position="7"/>
        <end position="25"/>
    </location>
</feature>
<dbReference type="SUPFAM" id="SSF48452">
    <property type="entry name" value="TPR-like"/>
    <property type="match status" value="1"/>
</dbReference>
<keyword evidence="5" id="KW-0812">Transmembrane</keyword>
<dbReference type="InterPro" id="IPR029063">
    <property type="entry name" value="SAM-dependent_MTases_sf"/>
</dbReference>
<dbReference type="GO" id="GO:0006596">
    <property type="term" value="P:polyamine biosynthetic process"/>
    <property type="evidence" value="ECO:0007669"/>
    <property type="project" value="UniProtKB-KW"/>
</dbReference>
<dbReference type="InterPro" id="IPR019734">
    <property type="entry name" value="TPR_rpt"/>
</dbReference>
<dbReference type="InterPro" id="IPR036259">
    <property type="entry name" value="MFS_trans_sf"/>
</dbReference>
<feature type="transmembrane region" description="Helical" evidence="5">
    <location>
        <begin position="352"/>
        <end position="374"/>
    </location>
</feature>
<feature type="transmembrane region" description="Helical" evidence="5">
    <location>
        <begin position="447"/>
        <end position="468"/>
    </location>
</feature>
<dbReference type="CDD" id="cd06174">
    <property type="entry name" value="MFS"/>
    <property type="match status" value="1"/>
</dbReference>
<feature type="transmembrane region" description="Helical" evidence="5">
    <location>
        <begin position="148"/>
        <end position="174"/>
    </location>
</feature>
<protein>
    <recommendedName>
        <fullName evidence="6">PABS domain-containing protein</fullName>
    </recommendedName>
</protein>
<dbReference type="InterPro" id="IPR030374">
    <property type="entry name" value="PABS"/>
</dbReference>
<dbReference type="CDD" id="cd02440">
    <property type="entry name" value="AdoMet_MTases"/>
    <property type="match status" value="1"/>
</dbReference>
<evidence type="ECO:0000313" key="7">
    <source>
        <dbReference type="EMBL" id="VAX21105.1"/>
    </source>
</evidence>
<dbReference type="Pfam" id="PF01564">
    <property type="entry name" value="Spermine_synth"/>
    <property type="match status" value="1"/>
</dbReference>
<keyword evidence="5" id="KW-0472">Membrane</keyword>
<dbReference type="InterPro" id="IPR011990">
    <property type="entry name" value="TPR-like_helical_dom_sf"/>
</dbReference>
<gene>
    <name evidence="7" type="ORF">MNBD_NITROSPINAE01-1817</name>
</gene>
<feature type="transmembrane region" description="Helical" evidence="5">
    <location>
        <begin position="37"/>
        <end position="59"/>
    </location>
</feature>
<evidence type="ECO:0000256" key="4">
    <source>
        <dbReference type="SAM" id="MobiDB-lite"/>
    </source>
</evidence>
<dbReference type="AlphaFoldDB" id="A0A3B1CQ67"/>
<dbReference type="NCBIfam" id="NF037959">
    <property type="entry name" value="MFS_SpdSyn"/>
    <property type="match status" value="2"/>
</dbReference>
<feature type="transmembrane region" description="Helical" evidence="5">
    <location>
        <begin position="395"/>
        <end position="414"/>
    </location>
</feature>
<feature type="transmembrane region" description="Helical" evidence="5">
    <location>
        <begin position="113"/>
        <end position="136"/>
    </location>
</feature>
<keyword evidence="3" id="KW-0620">Polyamine biosynthesis</keyword>
<comment type="similarity">
    <text evidence="1">Belongs to the spermidine/spermine synthase family.</text>
</comment>
<organism evidence="7">
    <name type="scientific">hydrothermal vent metagenome</name>
    <dbReference type="NCBI Taxonomy" id="652676"/>
    <lineage>
        <taxon>unclassified sequences</taxon>
        <taxon>metagenomes</taxon>
        <taxon>ecological metagenomes</taxon>
    </lineage>
</organism>
<feature type="transmembrane region" description="Helical" evidence="5">
    <location>
        <begin position="310"/>
        <end position="332"/>
    </location>
</feature>
<feature type="domain" description="PABS" evidence="6">
    <location>
        <begin position="526"/>
        <end position="700"/>
    </location>
</feature>
<name>A0A3B1CQ67_9ZZZZ</name>
<evidence type="ECO:0000256" key="2">
    <source>
        <dbReference type="ARBA" id="ARBA00022679"/>
    </source>
</evidence>
<evidence type="ECO:0000259" key="6">
    <source>
        <dbReference type="PROSITE" id="PS51006"/>
    </source>
</evidence>
<dbReference type="EMBL" id="UOGC01000115">
    <property type="protein sequence ID" value="VAX21105.1"/>
    <property type="molecule type" value="Genomic_DNA"/>
</dbReference>
<evidence type="ECO:0000256" key="1">
    <source>
        <dbReference type="ARBA" id="ARBA00007867"/>
    </source>
</evidence>
<dbReference type="SUPFAM" id="SSF103473">
    <property type="entry name" value="MFS general substrate transporter"/>
    <property type="match status" value="1"/>
</dbReference>
<feature type="transmembrane region" description="Helical" evidence="5">
    <location>
        <begin position="244"/>
        <end position="264"/>
    </location>
</feature>
<feature type="transmembrane region" description="Helical" evidence="5">
    <location>
        <begin position="180"/>
        <end position="199"/>
    </location>
</feature>
<feature type="region of interest" description="Disordered" evidence="4">
    <location>
        <begin position="206"/>
        <end position="230"/>
    </location>
</feature>
<dbReference type="PROSITE" id="PS51006">
    <property type="entry name" value="PABS_2"/>
    <property type="match status" value="1"/>
</dbReference>
<proteinExistence type="inferred from homology"/>
<reference evidence="7" key="1">
    <citation type="submission" date="2018-06" db="EMBL/GenBank/DDBJ databases">
        <authorList>
            <person name="Zhirakovskaya E."/>
        </authorList>
    </citation>
    <scope>NUCLEOTIDE SEQUENCE</scope>
</reference>
<sequence length="917" mass="100743">MIPQRIYIFCFFLSGVAGLVYQVAWVRALSLVFGNTVYAVSMVVAGFLAGLALGSFYWGKKIDGEKRPLSIYVKLEAGIALFSILVTFLIYIVDDTIASMMTPESIASGGWQALRFVIIFLILLIPTTLMGGTLPVMSKFLTTSADKIGFSIGSLYAFNTYGGMAGAFLSGFLFLPLLGLWGTVLVAVALNLFIAAILLGPSAKANAPEADIPEDKKKKNKKKKKTDEQALEKNEIGRAKYTPALALTFIALSGFSALAFEVLWTRAFVVSFKSTVYLFSNLLTVFLLGMALGSHVFRSHLDKLKDPLKLFGLTQVGIAVFGMASVLFFAYSHPMALGLSGMFTHMSFGKDIFLMFVLMLGAFLIPTFLMGVAYPVMCRIAMDSLDTLGARAGSVYSVGTIGGIIGSLSAGFFMLPTLGLQNSLFVVSGIALVTGYAALLNSESRKSVGWVFSSSAFLSLLLFIGVSISDVNIGIGSVGAGKVIMAREGVMGTVKITQKREGGPKTLLVNNYQLATGGDVAVRFGHVPLIIKPDTKDVLLISLGSGITASSISAHPVDRIDCVEIVPELFDVQPYFEKDNHKVIADPRFHLYFWDGRNFVKVAKRKYDMVISDLFQPDSAGVGSLYTIEHFRNVKAKLKKGGAMAQWLPLYQLSPENLKVIMRTFAEVFEYVSVWNGDINSEMPALLLMGSQKPFSIRPDRLANTLSSPKVREDMIESNDPLSFLSFYVMGRDGVMKFTAGSAINTDNMPVVEYTAPKNLWQRRINAVENFKAMINVREQVTPIVMGAEGDKQIGRAIARYYKGRKNIMTGKVEHSTRDYTKEFESYKKAYKSVPSDPFLSLAVFDLGYLYYYRRDFNTSARLLKWSKEINPDLPEAHFYLAKSYQALGKADEALEVLKGLAKLRPDLAGALLQQKR</sequence>
<evidence type="ECO:0000256" key="3">
    <source>
        <dbReference type="ARBA" id="ARBA00023115"/>
    </source>
</evidence>
<dbReference type="Gene3D" id="1.20.1250.20">
    <property type="entry name" value="MFS general substrate transporter like domains"/>
    <property type="match status" value="1"/>
</dbReference>
<dbReference type="GO" id="GO:0016740">
    <property type="term" value="F:transferase activity"/>
    <property type="evidence" value="ECO:0007669"/>
    <property type="project" value="UniProtKB-KW"/>
</dbReference>
<keyword evidence="2" id="KW-0808">Transferase</keyword>
<evidence type="ECO:0000256" key="5">
    <source>
        <dbReference type="SAM" id="Phobius"/>
    </source>
</evidence>
<dbReference type="PROSITE" id="PS50005">
    <property type="entry name" value="TPR"/>
    <property type="match status" value="1"/>
</dbReference>
<dbReference type="SUPFAM" id="SSF53335">
    <property type="entry name" value="S-adenosyl-L-methionine-dependent methyltransferases"/>
    <property type="match status" value="1"/>
</dbReference>
<dbReference type="Gene3D" id="3.40.50.150">
    <property type="entry name" value="Vaccinia Virus protein VP39"/>
    <property type="match status" value="1"/>
</dbReference>
<dbReference type="Gene3D" id="1.25.40.10">
    <property type="entry name" value="Tetratricopeptide repeat domain"/>
    <property type="match status" value="1"/>
</dbReference>
<feature type="transmembrane region" description="Helical" evidence="5">
    <location>
        <begin position="71"/>
        <end position="93"/>
    </location>
</feature>